<dbReference type="EMBL" id="KZ680214">
    <property type="protein sequence ID" value="PTB65930.1"/>
    <property type="molecule type" value="Genomic_DNA"/>
</dbReference>
<dbReference type="Proteomes" id="UP000241546">
    <property type="component" value="Unassembled WGS sequence"/>
</dbReference>
<feature type="region of interest" description="Disordered" evidence="1">
    <location>
        <begin position="1"/>
        <end position="81"/>
    </location>
</feature>
<reference evidence="3" key="1">
    <citation type="submission" date="2016-07" db="EMBL/GenBank/DDBJ databases">
        <title>Multiple horizontal gene transfer events from other fungi enriched the ability of initially mycotrophic Trichoderma (Ascomycota) to feed on dead plant biomass.</title>
        <authorList>
            <consortium name="DOE Joint Genome Institute"/>
            <person name="Atanasova L."/>
            <person name="Chenthamara K."/>
            <person name="Zhang J."/>
            <person name="Grujic M."/>
            <person name="Henrissat B."/>
            <person name="Kuo A."/>
            <person name="Aerts A."/>
            <person name="Salamov A."/>
            <person name="Lipzen A."/>
            <person name="Labutti K."/>
            <person name="Barry K."/>
            <person name="Miao Y."/>
            <person name="Rahimi M.J."/>
            <person name="Shen Q."/>
            <person name="Grigoriev I.V."/>
            <person name="Kubicek C.P."/>
            <person name="Druzhinina I.S."/>
        </authorList>
    </citation>
    <scope>NUCLEOTIDE SEQUENCE [LARGE SCALE GENOMIC DNA]</scope>
    <source>
        <strain evidence="3">TUCIM 6016</strain>
    </source>
</reference>
<feature type="compositionally biased region" description="Basic and acidic residues" evidence="1">
    <location>
        <begin position="57"/>
        <end position="66"/>
    </location>
</feature>
<organism evidence="2 3">
    <name type="scientific">Trichoderma citrinoviride</name>
    <dbReference type="NCBI Taxonomy" id="58853"/>
    <lineage>
        <taxon>Eukaryota</taxon>
        <taxon>Fungi</taxon>
        <taxon>Dikarya</taxon>
        <taxon>Ascomycota</taxon>
        <taxon>Pezizomycotina</taxon>
        <taxon>Sordariomycetes</taxon>
        <taxon>Hypocreomycetidae</taxon>
        <taxon>Hypocreales</taxon>
        <taxon>Hypocreaceae</taxon>
        <taxon>Trichoderma</taxon>
    </lineage>
</organism>
<dbReference type="AlphaFoldDB" id="A0A2T4B9D8"/>
<feature type="region of interest" description="Disordered" evidence="1">
    <location>
        <begin position="96"/>
        <end position="125"/>
    </location>
</feature>
<accession>A0A2T4B9D8</accession>
<gene>
    <name evidence="2" type="ORF">BBK36DRAFT_1141850</name>
</gene>
<protein>
    <submittedName>
        <fullName evidence="2">Uncharacterized protein</fullName>
    </submittedName>
</protein>
<proteinExistence type="predicted"/>
<evidence type="ECO:0000256" key="1">
    <source>
        <dbReference type="SAM" id="MobiDB-lite"/>
    </source>
</evidence>
<dbReference type="GeneID" id="36601601"/>
<sequence length="218" mass="23396">MRPTTGTGREEEAGETTEQMPVCSSSGSGSGPKRGLSSAQKQPSAIYVARGATTGRLDMEMGRDAKASLSPLGSCRPKVDKGGNHPAVLARRAVTEPQRHADQNARVNKRVCSGSSSRIPGGGHGGPSLFESKVKAQTIQAAAHHTTRRAKLNVVRRREGSWHRPGRAVLCLHLCEADEKPSRAEPGRAQTRSVKKRHREYARLLGRAKAQRAAEARG</sequence>
<name>A0A2T4B9D8_9HYPO</name>
<keyword evidence="3" id="KW-1185">Reference proteome</keyword>
<dbReference type="RefSeq" id="XP_024749250.1">
    <property type="nucleotide sequence ID" value="XM_024893483.1"/>
</dbReference>
<evidence type="ECO:0000313" key="3">
    <source>
        <dbReference type="Proteomes" id="UP000241546"/>
    </source>
</evidence>
<feature type="compositionally biased region" description="Low complexity" evidence="1">
    <location>
        <begin position="24"/>
        <end position="38"/>
    </location>
</feature>
<evidence type="ECO:0000313" key="2">
    <source>
        <dbReference type="EMBL" id="PTB65930.1"/>
    </source>
</evidence>